<dbReference type="GO" id="GO:0005737">
    <property type="term" value="C:cytoplasm"/>
    <property type="evidence" value="ECO:0007669"/>
    <property type="project" value="UniProtKB-SubCell"/>
</dbReference>
<keyword evidence="2 7" id="KW-0698">rRNA processing</keyword>
<keyword evidence="5 7" id="KW-0949">S-adenosyl-L-methionine</keyword>
<dbReference type="AlphaFoldDB" id="A0A369AJ21"/>
<comment type="subunit">
    <text evidence="7">Homodimer.</text>
</comment>
<dbReference type="PANTHER" id="PTHR33603:SF1">
    <property type="entry name" value="RIBOSOMAL RNA LARGE SUBUNIT METHYLTRANSFERASE H"/>
    <property type="match status" value="1"/>
</dbReference>
<feature type="binding site" evidence="7">
    <location>
        <position position="76"/>
    </location>
    <ligand>
        <name>S-adenosyl-L-methionine</name>
        <dbReference type="ChEBI" id="CHEBI:59789"/>
    </ligand>
</feature>
<evidence type="ECO:0000256" key="2">
    <source>
        <dbReference type="ARBA" id="ARBA00022552"/>
    </source>
</evidence>
<comment type="catalytic activity">
    <reaction evidence="7">
        <text>pseudouridine(1915) in 23S rRNA + S-adenosyl-L-methionine = N(3)-methylpseudouridine(1915) in 23S rRNA + S-adenosyl-L-homocysteine + H(+)</text>
        <dbReference type="Rhea" id="RHEA:42752"/>
        <dbReference type="Rhea" id="RHEA-COMP:10221"/>
        <dbReference type="Rhea" id="RHEA-COMP:10222"/>
        <dbReference type="ChEBI" id="CHEBI:15378"/>
        <dbReference type="ChEBI" id="CHEBI:57856"/>
        <dbReference type="ChEBI" id="CHEBI:59789"/>
        <dbReference type="ChEBI" id="CHEBI:65314"/>
        <dbReference type="ChEBI" id="CHEBI:74486"/>
        <dbReference type="EC" id="2.1.1.177"/>
    </reaction>
</comment>
<comment type="caution">
    <text evidence="8">The sequence shown here is derived from an EMBL/GenBank/DDBJ whole genome shotgun (WGS) entry which is preliminary data.</text>
</comment>
<comment type="function">
    <text evidence="7">Specifically methylates the pseudouridine at position 1915 (m3Psi1915) in 23S rRNA.</text>
</comment>
<dbReference type="HAMAP" id="MF_00658">
    <property type="entry name" value="23SrRNA_methyltr_H"/>
    <property type="match status" value="1"/>
</dbReference>
<dbReference type="InterPro" id="IPR029026">
    <property type="entry name" value="tRNA_m1G_MTases_N"/>
</dbReference>
<comment type="subcellular location">
    <subcellularLocation>
        <location evidence="7">Cytoplasm</location>
    </subcellularLocation>
</comment>
<dbReference type="Pfam" id="PF02590">
    <property type="entry name" value="SPOUT_MTase"/>
    <property type="match status" value="1"/>
</dbReference>
<gene>
    <name evidence="7" type="primary">rlmH</name>
    <name evidence="8" type="ORF">DFR58_13924</name>
</gene>
<keyword evidence="3 7" id="KW-0489">Methyltransferase</keyword>
<dbReference type="PANTHER" id="PTHR33603">
    <property type="entry name" value="METHYLTRANSFERASE"/>
    <property type="match status" value="1"/>
</dbReference>
<dbReference type="PIRSF" id="PIRSF004505">
    <property type="entry name" value="MT_bac"/>
    <property type="match status" value="1"/>
</dbReference>
<organism evidence="8 9">
    <name type="scientific">Anaerobacterium chartisolvens</name>
    <dbReference type="NCBI Taxonomy" id="1297424"/>
    <lineage>
        <taxon>Bacteria</taxon>
        <taxon>Bacillati</taxon>
        <taxon>Bacillota</taxon>
        <taxon>Clostridia</taxon>
        <taxon>Eubacteriales</taxon>
        <taxon>Oscillospiraceae</taxon>
        <taxon>Anaerobacterium</taxon>
    </lineage>
</organism>
<evidence type="ECO:0000256" key="3">
    <source>
        <dbReference type="ARBA" id="ARBA00022603"/>
    </source>
</evidence>
<evidence type="ECO:0000256" key="6">
    <source>
        <dbReference type="ARBA" id="ARBA00038303"/>
    </source>
</evidence>
<name>A0A369AJ21_9FIRM</name>
<dbReference type="EMBL" id="QPJT01000039">
    <property type="protein sequence ID" value="RCX09085.1"/>
    <property type="molecule type" value="Genomic_DNA"/>
</dbReference>
<dbReference type="EC" id="2.1.1.177" evidence="7"/>
<comment type="similarity">
    <text evidence="6 7">Belongs to the RNA methyltransferase RlmH family.</text>
</comment>
<dbReference type="NCBIfam" id="NF000985">
    <property type="entry name" value="PRK00103.1-3"/>
    <property type="match status" value="1"/>
</dbReference>
<dbReference type="GO" id="GO:0070038">
    <property type="term" value="F:rRNA (pseudouridine-N3-)-methyltransferase activity"/>
    <property type="evidence" value="ECO:0007669"/>
    <property type="project" value="UniProtKB-UniRule"/>
</dbReference>
<dbReference type="CDD" id="cd18081">
    <property type="entry name" value="RlmH-like"/>
    <property type="match status" value="1"/>
</dbReference>
<reference evidence="8 9" key="1">
    <citation type="submission" date="2018-07" db="EMBL/GenBank/DDBJ databases">
        <title>Genomic Encyclopedia of Type Strains, Phase IV (KMG-IV): sequencing the most valuable type-strain genomes for metagenomic binning, comparative biology and taxonomic classification.</title>
        <authorList>
            <person name="Goeker M."/>
        </authorList>
    </citation>
    <scope>NUCLEOTIDE SEQUENCE [LARGE SCALE GENOMIC DNA]</scope>
    <source>
        <strain evidence="8 9">DSM 27016</strain>
    </source>
</reference>
<feature type="binding site" evidence="7">
    <location>
        <begin position="127"/>
        <end position="132"/>
    </location>
    <ligand>
        <name>S-adenosyl-L-methionine</name>
        <dbReference type="ChEBI" id="CHEBI:59789"/>
    </ligand>
</feature>
<evidence type="ECO:0000256" key="7">
    <source>
        <dbReference type="HAMAP-Rule" id="MF_00658"/>
    </source>
</evidence>
<keyword evidence="1 7" id="KW-0963">Cytoplasm</keyword>
<dbReference type="OrthoDB" id="9806643at2"/>
<keyword evidence="9" id="KW-1185">Reference proteome</keyword>
<dbReference type="InterPro" id="IPR029028">
    <property type="entry name" value="Alpha/beta_knot_MTases"/>
</dbReference>
<feature type="binding site" evidence="7">
    <location>
        <position position="108"/>
    </location>
    <ligand>
        <name>S-adenosyl-L-methionine</name>
        <dbReference type="ChEBI" id="CHEBI:59789"/>
    </ligand>
</feature>
<protein>
    <recommendedName>
        <fullName evidence="7">Ribosomal RNA large subunit methyltransferase H</fullName>
        <ecNumber evidence="7">2.1.1.177</ecNumber>
    </recommendedName>
    <alternativeName>
        <fullName evidence="7">23S rRNA (pseudouridine1915-N3)-methyltransferase</fullName>
    </alternativeName>
    <alternativeName>
        <fullName evidence="7">23S rRNA m3Psi1915 methyltransferase</fullName>
    </alternativeName>
    <alternativeName>
        <fullName evidence="7">rRNA (pseudouridine-N3-)-methyltransferase RlmH</fullName>
    </alternativeName>
</protein>
<evidence type="ECO:0000313" key="9">
    <source>
        <dbReference type="Proteomes" id="UP000253034"/>
    </source>
</evidence>
<evidence type="ECO:0000256" key="1">
    <source>
        <dbReference type="ARBA" id="ARBA00022490"/>
    </source>
</evidence>
<evidence type="ECO:0000256" key="4">
    <source>
        <dbReference type="ARBA" id="ARBA00022679"/>
    </source>
</evidence>
<dbReference type="Proteomes" id="UP000253034">
    <property type="component" value="Unassembled WGS sequence"/>
</dbReference>
<proteinExistence type="inferred from homology"/>
<dbReference type="SUPFAM" id="SSF75217">
    <property type="entry name" value="alpha/beta knot"/>
    <property type="match status" value="1"/>
</dbReference>
<accession>A0A369AJ21</accession>
<keyword evidence="4 7" id="KW-0808">Transferase</keyword>
<dbReference type="Gene3D" id="3.40.1280.10">
    <property type="match status" value="1"/>
</dbReference>
<evidence type="ECO:0000256" key="5">
    <source>
        <dbReference type="ARBA" id="ARBA00022691"/>
    </source>
</evidence>
<dbReference type="InterPro" id="IPR003742">
    <property type="entry name" value="RlmH-like"/>
</dbReference>
<evidence type="ECO:0000313" key="8">
    <source>
        <dbReference type="EMBL" id="RCX09085.1"/>
    </source>
</evidence>
<sequence>MRISVIAVGKIKEKYLKDGIEEYRKRLSRFCDLELIEVEDFRAPEGLSDAQEQQVKSRECDNILKRIREGSTVIALDIRGESLGSEEFSRRINSFFVSGTSHITFIIGGSLGLDDRILSMARVRLSMSKLTFPHQLARMILLEQLFRAFKIMNGETYHK</sequence>
<dbReference type="RefSeq" id="WP_114300080.1">
    <property type="nucleotide sequence ID" value="NZ_QPJT01000039.1"/>
</dbReference>